<dbReference type="GeneID" id="83181508"/>
<feature type="region of interest" description="Disordered" evidence="1">
    <location>
        <begin position="1"/>
        <end position="23"/>
    </location>
</feature>
<dbReference type="EMBL" id="JAPQKR010000014">
    <property type="protein sequence ID" value="KAJ5198028.1"/>
    <property type="molecule type" value="Genomic_DNA"/>
</dbReference>
<evidence type="ECO:0000256" key="1">
    <source>
        <dbReference type="SAM" id="MobiDB-lite"/>
    </source>
</evidence>
<dbReference type="OrthoDB" id="5070419at2759"/>
<gene>
    <name evidence="3" type="ORF">N7498_007145</name>
</gene>
<keyword evidence="4" id="KW-1185">Reference proteome</keyword>
<dbReference type="AlphaFoldDB" id="A0A9W9JJE1"/>
<evidence type="ECO:0000313" key="4">
    <source>
        <dbReference type="Proteomes" id="UP001150904"/>
    </source>
</evidence>
<feature type="transmembrane region" description="Helical" evidence="2">
    <location>
        <begin position="54"/>
        <end position="77"/>
    </location>
</feature>
<protein>
    <submittedName>
        <fullName evidence="3">Uncharacterized protein</fullName>
    </submittedName>
</protein>
<dbReference type="Proteomes" id="UP001150904">
    <property type="component" value="Unassembled WGS sequence"/>
</dbReference>
<reference evidence="3" key="2">
    <citation type="journal article" date="2023" name="IMA Fungus">
        <title>Comparative genomic study of the Penicillium genus elucidates a diverse pangenome and 15 lateral gene transfer events.</title>
        <authorList>
            <person name="Petersen C."/>
            <person name="Sorensen T."/>
            <person name="Nielsen M.R."/>
            <person name="Sondergaard T.E."/>
            <person name="Sorensen J.L."/>
            <person name="Fitzpatrick D.A."/>
            <person name="Frisvad J.C."/>
            <person name="Nielsen K.L."/>
        </authorList>
    </citation>
    <scope>NUCLEOTIDE SEQUENCE</scope>
    <source>
        <strain evidence="3">IBT 15544</strain>
    </source>
</reference>
<accession>A0A9W9JJE1</accession>
<name>A0A9W9JJE1_9EURO</name>
<sequence>MFGLPLEQETIGPTTGKSDRQAKGTISPLAYARGVRDATYGLPYQPLQAEGQEVAIATFTGIFSITAVAYALIAAGFGGV</sequence>
<proteinExistence type="predicted"/>
<reference evidence="3" key="1">
    <citation type="submission" date="2022-12" db="EMBL/GenBank/DDBJ databases">
        <authorList>
            <person name="Petersen C."/>
        </authorList>
    </citation>
    <scope>NUCLEOTIDE SEQUENCE</scope>
    <source>
        <strain evidence="3">IBT 15544</strain>
    </source>
</reference>
<keyword evidence="2" id="KW-0472">Membrane</keyword>
<comment type="caution">
    <text evidence="3">The sequence shown here is derived from an EMBL/GenBank/DDBJ whole genome shotgun (WGS) entry which is preliminary data.</text>
</comment>
<evidence type="ECO:0000256" key="2">
    <source>
        <dbReference type="SAM" id="Phobius"/>
    </source>
</evidence>
<dbReference type="RefSeq" id="XP_058306456.1">
    <property type="nucleotide sequence ID" value="XM_058454207.1"/>
</dbReference>
<evidence type="ECO:0000313" key="3">
    <source>
        <dbReference type="EMBL" id="KAJ5198028.1"/>
    </source>
</evidence>
<organism evidence="3 4">
    <name type="scientific">Penicillium cinerascens</name>
    <dbReference type="NCBI Taxonomy" id="70096"/>
    <lineage>
        <taxon>Eukaryota</taxon>
        <taxon>Fungi</taxon>
        <taxon>Dikarya</taxon>
        <taxon>Ascomycota</taxon>
        <taxon>Pezizomycotina</taxon>
        <taxon>Eurotiomycetes</taxon>
        <taxon>Eurotiomycetidae</taxon>
        <taxon>Eurotiales</taxon>
        <taxon>Aspergillaceae</taxon>
        <taxon>Penicillium</taxon>
    </lineage>
</organism>
<keyword evidence="2" id="KW-0812">Transmembrane</keyword>
<keyword evidence="2" id="KW-1133">Transmembrane helix</keyword>